<comment type="caution">
    <text evidence="8">The sequence shown here is derived from an EMBL/GenBank/DDBJ whole genome shotgun (WGS) entry which is preliminary data.</text>
</comment>
<dbReference type="RefSeq" id="WP_320184960.1">
    <property type="nucleotide sequence ID" value="NZ_CP138332.1"/>
</dbReference>
<dbReference type="Gene3D" id="1.25.40.390">
    <property type="match status" value="1"/>
</dbReference>
<reference evidence="9" key="1">
    <citation type="journal article" date="2019" name="Int. J. Syst. Evol. Microbiol.">
        <title>The Global Catalogue of Microorganisms (GCM) 10K type strain sequencing project: providing services to taxonomists for standard genome sequencing and annotation.</title>
        <authorList>
            <consortium name="The Broad Institute Genomics Platform"/>
            <consortium name="The Broad Institute Genome Sequencing Center for Infectious Disease"/>
            <person name="Wu L."/>
            <person name="Ma J."/>
        </authorList>
    </citation>
    <scope>NUCLEOTIDE SEQUENCE [LARGE SCALE GENOMIC DNA]</scope>
    <source>
        <strain evidence="9">KCTC 22814</strain>
    </source>
</reference>
<keyword evidence="3" id="KW-0732">Signal</keyword>
<evidence type="ECO:0000313" key="9">
    <source>
        <dbReference type="Proteomes" id="UP001597525"/>
    </source>
</evidence>
<keyword evidence="4" id="KW-0472">Membrane</keyword>
<name>A0ABW6BHL0_9SPHI</name>
<evidence type="ECO:0000256" key="2">
    <source>
        <dbReference type="ARBA" id="ARBA00006275"/>
    </source>
</evidence>
<evidence type="ECO:0000313" key="8">
    <source>
        <dbReference type="EMBL" id="MFD2968772.1"/>
    </source>
</evidence>
<dbReference type="InterPro" id="IPR012944">
    <property type="entry name" value="SusD_RagB_dom"/>
</dbReference>
<dbReference type="Pfam" id="PF07980">
    <property type="entry name" value="SusD_RagB"/>
    <property type="match status" value="1"/>
</dbReference>
<keyword evidence="5" id="KW-0998">Cell outer membrane</keyword>
<evidence type="ECO:0000259" key="6">
    <source>
        <dbReference type="Pfam" id="PF07980"/>
    </source>
</evidence>
<accession>A0ABW6BHL0</accession>
<keyword evidence="9" id="KW-1185">Reference proteome</keyword>
<dbReference type="SUPFAM" id="SSF48452">
    <property type="entry name" value="TPR-like"/>
    <property type="match status" value="1"/>
</dbReference>
<organism evidence="8 9">
    <name type="scientific">Sphingobacterium bambusae</name>
    <dbReference type="NCBI Taxonomy" id="662858"/>
    <lineage>
        <taxon>Bacteria</taxon>
        <taxon>Pseudomonadati</taxon>
        <taxon>Bacteroidota</taxon>
        <taxon>Sphingobacteriia</taxon>
        <taxon>Sphingobacteriales</taxon>
        <taxon>Sphingobacteriaceae</taxon>
        <taxon>Sphingobacterium</taxon>
    </lineage>
</organism>
<dbReference type="Proteomes" id="UP001597525">
    <property type="component" value="Unassembled WGS sequence"/>
</dbReference>
<dbReference type="PROSITE" id="PS51257">
    <property type="entry name" value="PROKAR_LIPOPROTEIN"/>
    <property type="match status" value="1"/>
</dbReference>
<evidence type="ECO:0000256" key="3">
    <source>
        <dbReference type="ARBA" id="ARBA00022729"/>
    </source>
</evidence>
<evidence type="ECO:0000259" key="7">
    <source>
        <dbReference type="Pfam" id="PF14322"/>
    </source>
</evidence>
<dbReference type="EMBL" id="JBHUPB010000010">
    <property type="protein sequence ID" value="MFD2968772.1"/>
    <property type="molecule type" value="Genomic_DNA"/>
</dbReference>
<protein>
    <submittedName>
        <fullName evidence="8">RagB/SusD family nutrient uptake outer membrane protein</fullName>
    </submittedName>
</protein>
<evidence type="ECO:0000256" key="1">
    <source>
        <dbReference type="ARBA" id="ARBA00004442"/>
    </source>
</evidence>
<sequence>MNKFYIKIVFVFGFFITTVLFTACNKWLDAQPQTQLPRAELFQTEEGFSLAMTGAYSGLTDQSLYGRALTYGTLDAMAGYYDLGSYARRYITDAYRDGIWRGLYKQIAEINSVLEVIDQQKHVFSEDNYTVIKGEAIGLRAFLHFDLLRIYGPGILVEGAKEKLSIPFVDALSVNIKPLLTMEQAANRIIDELEQAVVLLEKDPMKTGVFPNAVLAPGPANTGDKDFVLPPSFNRKYTFNYYAALATLARVHLWMGNKEEALRYAKMVIAVQEERFPWILLSKHLVEPLASIDGTKRDRTFATEHIFALNIRALETTVPNDLSSSSSGSGSNLLYMNAAVLNDMFSDGGDARYRSLMRQYSEQSYFPTKLYQDASTASYFKHQMPIIRISEMYYIAAECEPNYEDGLVLLNKVAGSRGRTSPITASNAAEIRIQLQKEYQREFINEGQTWYFFKRYNYEVIPNLPVDRDPYIFSLPIEEIEAGGR</sequence>
<dbReference type="InterPro" id="IPR033985">
    <property type="entry name" value="SusD-like_N"/>
</dbReference>
<feature type="domain" description="RagB/SusD" evidence="6">
    <location>
        <begin position="359"/>
        <end position="458"/>
    </location>
</feature>
<evidence type="ECO:0000256" key="5">
    <source>
        <dbReference type="ARBA" id="ARBA00023237"/>
    </source>
</evidence>
<comment type="subcellular location">
    <subcellularLocation>
        <location evidence="1">Cell outer membrane</location>
    </subcellularLocation>
</comment>
<evidence type="ECO:0000256" key="4">
    <source>
        <dbReference type="ARBA" id="ARBA00023136"/>
    </source>
</evidence>
<feature type="domain" description="SusD-like N-terminal" evidence="7">
    <location>
        <begin position="26"/>
        <end position="206"/>
    </location>
</feature>
<proteinExistence type="inferred from homology"/>
<comment type="similarity">
    <text evidence="2">Belongs to the SusD family.</text>
</comment>
<gene>
    <name evidence="8" type="ORF">ACFS7Y_15345</name>
</gene>
<dbReference type="InterPro" id="IPR011990">
    <property type="entry name" value="TPR-like_helical_dom_sf"/>
</dbReference>
<dbReference type="Pfam" id="PF14322">
    <property type="entry name" value="SusD-like_3"/>
    <property type="match status" value="1"/>
</dbReference>